<dbReference type="eggNOG" id="KOG0886">
    <property type="taxonomic scope" value="Eukaryota"/>
</dbReference>
<dbReference type="EMBL" id="GG738907">
    <property type="protein sequence ID" value="EFC38489.1"/>
    <property type="molecule type" value="Genomic_DNA"/>
</dbReference>
<dbReference type="Proteomes" id="UP000006671">
    <property type="component" value="Unassembled WGS sequence"/>
</dbReference>
<comment type="similarity">
    <text evidence="1">Belongs to the universal ribosomal protein uL11 family.</text>
</comment>
<dbReference type="GeneID" id="8858266"/>
<evidence type="ECO:0000256" key="3">
    <source>
        <dbReference type="ARBA" id="ARBA00023274"/>
    </source>
</evidence>
<organism evidence="6">
    <name type="scientific">Naegleria gruberi</name>
    <name type="common">Amoeba</name>
    <dbReference type="NCBI Taxonomy" id="5762"/>
    <lineage>
        <taxon>Eukaryota</taxon>
        <taxon>Discoba</taxon>
        <taxon>Heterolobosea</taxon>
        <taxon>Tetramitia</taxon>
        <taxon>Eutetramitia</taxon>
        <taxon>Vahlkampfiidae</taxon>
        <taxon>Naegleria</taxon>
    </lineage>
</organism>
<dbReference type="RefSeq" id="XP_002671233.1">
    <property type="nucleotide sequence ID" value="XM_002671187.1"/>
</dbReference>
<accession>D2VXD6</accession>
<reference evidence="5 6" key="1">
    <citation type="journal article" date="2010" name="Cell">
        <title>The genome of Naegleria gruberi illuminates early eukaryotic versatility.</title>
        <authorList>
            <person name="Fritz-Laylin L.K."/>
            <person name="Prochnik S.E."/>
            <person name="Ginger M.L."/>
            <person name="Dacks J.B."/>
            <person name="Carpenter M.L."/>
            <person name="Field M.C."/>
            <person name="Kuo A."/>
            <person name="Paredez A."/>
            <person name="Chapman J."/>
            <person name="Pham J."/>
            <person name="Shu S."/>
            <person name="Neupane R."/>
            <person name="Cipriano M."/>
            <person name="Mancuso J."/>
            <person name="Tu H."/>
            <person name="Salamov A."/>
            <person name="Lindquist E."/>
            <person name="Shapiro H."/>
            <person name="Lucas S."/>
            <person name="Grigoriev I.V."/>
            <person name="Cande W.Z."/>
            <person name="Fulton C."/>
            <person name="Rokhsar D.S."/>
            <person name="Dawson S.C."/>
        </authorList>
    </citation>
    <scope>NUCLEOTIDE SEQUENCE [LARGE SCALE GENOMIC DNA]</scope>
    <source>
        <strain evidence="5 6">NEG-M</strain>
    </source>
</reference>
<keyword evidence="2" id="KW-0689">Ribosomal protein</keyword>
<evidence type="ECO:0000256" key="1">
    <source>
        <dbReference type="ARBA" id="ARBA00010537"/>
    </source>
</evidence>
<dbReference type="InterPro" id="IPR020783">
    <property type="entry name" value="Ribosomal_uL11_C"/>
</dbReference>
<dbReference type="STRING" id="5762.D2VXD6"/>
<dbReference type="HAMAP" id="MF_00736">
    <property type="entry name" value="Ribosomal_uL11"/>
    <property type="match status" value="1"/>
</dbReference>
<dbReference type="InterPro" id="IPR020785">
    <property type="entry name" value="Ribosomal_uL11_CS"/>
</dbReference>
<dbReference type="Gene3D" id="1.10.10.250">
    <property type="entry name" value="Ribosomal protein L11, C-terminal domain"/>
    <property type="match status" value="1"/>
</dbReference>
<dbReference type="SMART" id="SM00649">
    <property type="entry name" value="RL11"/>
    <property type="match status" value="1"/>
</dbReference>
<keyword evidence="3" id="KW-0687">Ribonucleoprotein</keyword>
<proteinExistence type="inferred from homology"/>
<evidence type="ECO:0000256" key="2">
    <source>
        <dbReference type="ARBA" id="ARBA00022980"/>
    </source>
</evidence>
<sequence length="189" mass="20681">MSTLTYSPSLGFGTTTKLVPTSKNYSIDNPLILVVKVRSQQPNPGKLAPVFGPLGISPKVISQRITELVQALNWSAKHITVRFIVKSRDMIDLELAEHSPLFVISNLGEAPSDKQYHVVHDGNLTFDQLIHIAQTKKSSKTARTLTAKVKEVLGTCVSIGCKVNGEDPRVVLLQINNGTSPFKIPEPKE</sequence>
<dbReference type="Pfam" id="PF00298">
    <property type="entry name" value="Ribosomal_L11"/>
    <property type="match status" value="1"/>
</dbReference>
<dbReference type="KEGG" id="ngr:NAEGRDRAFT_73708"/>
<evidence type="ECO:0000313" key="6">
    <source>
        <dbReference type="Proteomes" id="UP000006671"/>
    </source>
</evidence>
<dbReference type="VEuPathDB" id="AmoebaDB:NAEGRDRAFT_73708"/>
<dbReference type="SUPFAM" id="SSF46906">
    <property type="entry name" value="Ribosomal protein L11, C-terminal domain"/>
    <property type="match status" value="1"/>
</dbReference>
<dbReference type="OrthoDB" id="1478556at2759"/>
<dbReference type="InterPro" id="IPR000911">
    <property type="entry name" value="Ribosomal_uL11"/>
</dbReference>
<dbReference type="PANTHER" id="PTHR11661">
    <property type="entry name" value="60S RIBOSOMAL PROTEIN L12"/>
    <property type="match status" value="1"/>
</dbReference>
<protein>
    <submittedName>
        <fullName evidence="5">Predicted protein</fullName>
    </submittedName>
</protein>
<dbReference type="AlphaFoldDB" id="D2VXD6"/>
<feature type="domain" description="Large ribosomal subunit protein uL11 C-terminal" evidence="4">
    <location>
        <begin position="104"/>
        <end position="163"/>
    </location>
</feature>
<gene>
    <name evidence="5" type="ORF">NAEGRDRAFT_73708</name>
</gene>
<evidence type="ECO:0000313" key="5">
    <source>
        <dbReference type="EMBL" id="EFC38489.1"/>
    </source>
</evidence>
<name>D2VXD6_NAEGR</name>
<dbReference type="GO" id="GO:0006412">
    <property type="term" value="P:translation"/>
    <property type="evidence" value="ECO:0007669"/>
    <property type="project" value="InterPro"/>
</dbReference>
<dbReference type="GO" id="GO:0070180">
    <property type="term" value="F:large ribosomal subunit rRNA binding"/>
    <property type="evidence" value="ECO:0007669"/>
    <property type="project" value="TreeGrafter"/>
</dbReference>
<dbReference type="GO" id="GO:0022625">
    <property type="term" value="C:cytosolic large ribosomal subunit"/>
    <property type="evidence" value="ECO:0007669"/>
    <property type="project" value="TreeGrafter"/>
</dbReference>
<keyword evidence="6" id="KW-1185">Reference proteome</keyword>
<evidence type="ECO:0000259" key="4">
    <source>
        <dbReference type="Pfam" id="PF00298"/>
    </source>
</evidence>
<dbReference type="GO" id="GO:0003735">
    <property type="term" value="F:structural constituent of ribosome"/>
    <property type="evidence" value="ECO:0007669"/>
    <property type="project" value="InterPro"/>
</dbReference>
<dbReference type="PANTHER" id="PTHR11661:SF2">
    <property type="entry name" value="LARGE RIBOSOMAL SUBUNIT PROTEIN UL11"/>
    <property type="match status" value="1"/>
</dbReference>
<dbReference type="PROSITE" id="PS00359">
    <property type="entry name" value="RIBOSOMAL_L11"/>
    <property type="match status" value="1"/>
</dbReference>
<dbReference type="InParanoid" id="D2VXD6"/>
<dbReference type="InterPro" id="IPR036769">
    <property type="entry name" value="Ribosomal_uL11_C_sf"/>
</dbReference>